<evidence type="ECO:0000256" key="14">
    <source>
        <dbReference type="PIRSR" id="PIRSR602401-1"/>
    </source>
</evidence>
<keyword evidence="10 15" id="KW-0560">Oxidoreductase</keyword>
<keyword evidence="6 14" id="KW-0349">Heme</keyword>
<evidence type="ECO:0000256" key="4">
    <source>
        <dbReference type="ARBA" id="ARBA00004406"/>
    </source>
</evidence>
<evidence type="ECO:0000256" key="15">
    <source>
        <dbReference type="RuleBase" id="RU000461"/>
    </source>
</evidence>
<name>U5EY79_9DIPT</name>
<evidence type="ECO:0000313" key="17">
    <source>
        <dbReference type="EMBL" id="JAB59409.1"/>
    </source>
</evidence>
<comment type="subcellular location">
    <subcellularLocation>
        <location evidence="4">Endoplasmic reticulum membrane</location>
        <topology evidence="4">Peripheral membrane protein</topology>
    </subcellularLocation>
    <subcellularLocation>
        <location evidence="3">Microsome membrane</location>
        <topology evidence="3">Peripheral membrane protein</topology>
    </subcellularLocation>
</comment>
<keyword evidence="16" id="KW-0812">Transmembrane</keyword>
<keyword evidence="16" id="KW-1133">Transmembrane helix</keyword>
<dbReference type="GO" id="GO:0020037">
    <property type="term" value="F:heme binding"/>
    <property type="evidence" value="ECO:0007669"/>
    <property type="project" value="InterPro"/>
</dbReference>
<keyword evidence="13 16" id="KW-0472">Membrane</keyword>
<comment type="similarity">
    <text evidence="5 15">Belongs to the cytochrome P450 family.</text>
</comment>
<evidence type="ECO:0000256" key="16">
    <source>
        <dbReference type="SAM" id="Phobius"/>
    </source>
</evidence>
<dbReference type="PANTHER" id="PTHR24292">
    <property type="entry name" value="CYTOCHROME P450"/>
    <property type="match status" value="1"/>
</dbReference>
<keyword evidence="8" id="KW-0256">Endoplasmic reticulum</keyword>
<organism evidence="17">
    <name type="scientific">Corethrella appendiculata</name>
    <dbReference type="NCBI Taxonomy" id="1370023"/>
    <lineage>
        <taxon>Eukaryota</taxon>
        <taxon>Metazoa</taxon>
        <taxon>Ecdysozoa</taxon>
        <taxon>Arthropoda</taxon>
        <taxon>Hexapoda</taxon>
        <taxon>Insecta</taxon>
        <taxon>Pterygota</taxon>
        <taxon>Neoptera</taxon>
        <taxon>Endopterygota</taxon>
        <taxon>Diptera</taxon>
        <taxon>Nematocera</taxon>
        <taxon>Culicoidea</taxon>
        <taxon>Chaoboridae</taxon>
        <taxon>Corethrella</taxon>
    </lineage>
</organism>
<dbReference type="EMBL" id="GANO01000462">
    <property type="protein sequence ID" value="JAB59409.1"/>
    <property type="molecule type" value="mRNA"/>
</dbReference>
<evidence type="ECO:0000256" key="10">
    <source>
        <dbReference type="ARBA" id="ARBA00023002"/>
    </source>
</evidence>
<dbReference type="PRINTS" id="PR00385">
    <property type="entry name" value="P450"/>
</dbReference>
<dbReference type="InterPro" id="IPR001128">
    <property type="entry name" value="Cyt_P450"/>
</dbReference>
<dbReference type="AlphaFoldDB" id="U5EY79"/>
<sequence length="539" mass="62487">MEINLLTVGIIFAIILIIYYKITKDSYYFCDKPIPSLKPIFPLGSNWKTLVGLETMYDFFINAFNKFPDAKIFGMFEISTPVYVIKDPEVIKKIGVKDFDHFVDHRQFLPKTNYTETDAMFAESLVMMKGQKWRDMRATLSPAFTGSKMRLMFELISECAQNMTNHYVNEAKINSENQINEMKEIFSRYTNDVIASCAFGIKVDSFGEKENVFFMMSQRLSFKKFSMVLKFLLFRIFPGLLEKLKISFMDDELITYFKQIIRDTMNTREKQNIIRPDMINLLMQLKRGKSILHENDSNAKEVEGFATVEESEIGKLGSSKVWKETELIAQCFLFFAAGFDSASTILTFAAYEICVNQDVQQKLYEEIKSVHEALNGKSLTYDDIQKMKYLDMVMTETLRKWPGPITDRTCVKDYHYDDGMGTKFTIEKGKAIFIPIAAFHRDPKYFPNPEKFDPERFNDENKHSINQSAYLPFGVGPRNCIGSRFALMAMKAIIYNLLLKFTFEICEKTQIPIKISKSPFGLFAEKGVWIQFKLRPDAM</sequence>
<protein>
    <submittedName>
        <fullName evidence="17">Putative cytochrome</fullName>
    </submittedName>
</protein>
<proteinExistence type="evidence at transcript level"/>
<evidence type="ECO:0000256" key="6">
    <source>
        <dbReference type="ARBA" id="ARBA00022617"/>
    </source>
</evidence>
<dbReference type="FunFam" id="1.10.630.10:FF:000042">
    <property type="entry name" value="Cytochrome P450"/>
    <property type="match status" value="1"/>
</dbReference>
<evidence type="ECO:0000256" key="12">
    <source>
        <dbReference type="ARBA" id="ARBA00023033"/>
    </source>
</evidence>
<comment type="function">
    <text evidence="2">May be involved in the metabolism of insect hormones and in the breakdown of synthetic insecticides.</text>
</comment>
<keyword evidence="7 14" id="KW-0479">Metal-binding</keyword>
<evidence type="ECO:0000256" key="8">
    <source>
        <dbReference type="ARBA" id="ARBA00022824"/>
    </source>
</evidence>
<dbReference type="InterPro" id="IPR050476">
    <property type="entry name" value="Insect_CytP450_Detox"/>
</dbReference>
<dbReference type="Pfam" id="PF00067">
    <property type="entry name" value="p450"/>
    <property type="match status" value="1"/>
</dbReference>
<dbReference type="Gene3D" id="1.10.630.10">
    <property type="entry name" value="Cytochrome P450"/>
    <property type="match status" value="1"/>
</dbReference>
<dbReference type="PROSITE" id="PS00086">
    <property type="entry name" value="CYTOCHROME_P450"/>
    <property type="match status" value="1"/>
</dbReference>
<dbReference type="CDD" id="cd11056">
    <property type="entry name" value="CYP6-like"/>
    <property type="match status" value="1"/>
</dbReference>
<evidence type="ECO:0000256" key="9">
    <source>
        <dbReference type="ARBA" id="ARBA00022848"/>
    </source>
</evidence>
<dbReference type="InterPro" id="IPR036396">
    <property type="entry name" value="Cyt_P450_sf"/>
</dbReference>
<keyword evidence="11 14" id="KW-0408">Iron</keyword>
<evidence type="ECO:0000256" key="1">
    <source>
        <dbReference type="ARBA" id="ARBA00001971"/>
    </source>
</evidence>
<reference evidence="17" key="1">
    <citation type="journal article" date="2014" name="Insect Biochem. Mol. Biol.">
        <title>An insight into the sialome of the frog biting fly, Corethrella appendiculata.</title>
        <authorList>
            <person name="Ribeiro J.M.C."/>
            <person name="Chagas A.C."/>
            <person name="Pham V.M."/>
            <person name="Lounibos L.P."/>
            <person name="Calvo E."/>
        </authorList>
    </citation>
    <scope>NUCLEOTIDE SEQUENCE</scope>
    <source>
        <tissue evidence="17">Salivary glands</tissue>
    </source>
</reference>
<dbReference type="SUPFAM" id="SSF48264">
    <property type="entry name" value="Cytochrome P450"/>
    <property type="match status" value="1"/>
</dbReference>
<comment type="cofactor">
    <cofactor evidence="1 14">
        <name>heme</name>
        <dbReference type="ChEBI" id="CHEBI:30413"/>
    </cofactor>
</comment>
<dbReference type="GO" id="GO:0005506">
    <property type="term" value="F:iron ion binding"/>
    <property type="evidence" value="ECO:0007669"/>
    <property type="project" value="InterPro"/>
</dbReference>
<feature type="binding site" description="axial binding residue" evidence="14">
    <location>
        <position position="480"/>
    </location>
    <ligand>
        <name>heme</name>
        <dbReference type="ChEBI" id="CHEBI:30413"/>
    </ligand>
    <ligandPart>
        <name>Fe</name>
        <dbReference type="ChEBI" id="CHEBI:18248"/>
    </ligandPart>
</feature>
<evidence type="ECO:0000256" key="2">
    <source>
        <dbReference type="ARBA" id="ARBA00003690"/>
    </source>
</evidence>
<evidence type="ECO:0000256" key="7">
    <source>
        <dbReference type="ARBA" id="ARBA00022723"/>
    </source>
</evidence>
<feature type="transmembrane region" description="Helical" evidence="16">
    <location>
        <begin position="6"/>
        <end position="22"/>
    </location>
</feature>
<dbReference type="GO" id="GO:0005789">
    <property type="term" value="C:endoplasmic reticulum membrane"/>
    <property type="evidence" value="ECO:0007669"/>
    <property type="project" value="UniProtKB-SubCell"/>
</dbReference>
<evidence type="ECO:0000256" key="5">
    <source>
        <dbReference type="ARBA" id="ARBA00010617"/>
    </source>
</evidence>
<dbReference type="GO" id="GO:0016705">
    <property type="term" value="F:oxidoreductase activity, acting on paired donors, with incorporation or reduction of molecular oxygen"/>
    <property type="evidence" value="ECO:0007669"/>
    <property type="project" value="InterPro"/>
</dbReference>
<dbReference type="InterPro" id="IPR017972">
    <property type="entry name" value="Cyt_P450_CS"/>
</dbReference>
<evidence type="ECO:0000256" key="3">
    <source>
        <dbReference type="ARBA" id="ARBA00004174"/>
    </source>
</evidence>
<keyword evidence="9" id="KW-0492">Microsome</keyword>
<dbReference type="PRINTS" id="PR00463">
    <property type="entry name" value="EP450I"/>
</dbReference>
<keyword evidence="12 15" id="KW-0503">Monooxygenase</keyword>
<evidence type="ECO:0000256" key="11">
    <source>
        <dbReference type="ARBA" id="ARBA00023004"/>
    </source>
</evidence>
<dbReference type="GO" id="GO:0004497">
    <property type="term" value="F:monooxygenase activity"/>
    <property type="evidence" value="ECO:0007669"/>
    <property type="project" value="UniProtKB-KW"/>
</dbReference>
<dbReference type="InterPro" id="IPR002401">
    <property type="entry name" value="Cyt_P450_E_grp-I"/>
</dbReference>
<dbReference type="PANTHER" id="PTHR24292:SF54">
    <property type="entry name" value="CYP9F3-RELATED"/>
    <property type="match status" value="1"/>
</dbReference>
<evidence type="ECO:0000256" key="13">
    <source>
        <dbReference type="ARBA" id="ARBA00023136"/>
    </source>
</evidence>
<accession>U5EY79</accession>